<evidence type="ECO:0000256" key="2">
    <source>
        <dbReference type="ARBA" id="ARBA00007399"/>
    </source>
</evidence>
<dbReference type="InterPro" id="IPR016148">
    <property type="entry name" value="Pili_assmbl_chaperone_C"/>
</dbReference>
<evidence type="ECO:0000259" key="7">
    <source>
        <dbReference type="Pfam" id="PF00345"/>
    </source>
</evidence>
<dbReference type="InterPro" id="IPR016147">
    <property type="entry name" value="Pili_assmbl_chaperone_N"/>
</dbReference>
<comment type="similarity">
    <text evidence="2">Belongs to the periplasmic pilus chaperone family.</text>
</comment>
<organism evidence="9 10">
    <name type="scientific">Yersinia intermedia</name>
    <dbReference type="NCBI Taxonomy" id="631"/>
    <lineage>
        <taxon>Bacteria</taxon>
        <taxon>Pseudomonadati</taxon>
        <taxon>Pseudomonadota</taxon>
        <taxon>Gammaproteobacteria</taxon>
        <taxon>Enterobacterales</taxon>
        <taxon>Yersiniaceae</taxon>
        <taxon>Yersinia</taxon>
    </lineage>
</organism>
<protein>
    <submittedName>
        <fullName evidence="9">Putative fimbrial chaperone protein</fullName>
    </submittedName>
</protein>
<dbReference type="Proteomes" id="UP000043316">
    <property type="component" value="Unassembled WGS sequence"/>
</dbReference>
<dbReference type="Pfam" id="PF02753">
    <property type="entry name" value="PapD_C"/>
    <property type="match status" value="1"/>
</dbReference>
<dbReference type="InterPro" id="IPR013783">
    <property type="entry name" value="Ig-like_fold"/>
</dbReference>
<dbReference type="InterPro" id="IPR036316">
    <property type="entry name" value="Pili_assmbl_chap_C_dom_sf"/>
</dbReference>
<dbReference type="SUPFAM" id="SSF49354">
    <property type="entry name" value="PapD-like"/>
    <property type="match status" value="1"/>
</dbReference>
<name>A0A0H5LVP4_YERIN</name>
<dbReference type="Pfam" id="PF00345">
    <property type="entry name" value="PapD_N"/>
    <property type="match status" value="1"/>
</dbReference>
<comment type="subcellular location">
    <subcellularLocation>
        <location evidence="1">Periplasm</location>
    </subcellularLocation>
</comment>
<keyword evidence="5" id="KW-0143">Chaperone</keyword>
<dbReference type="SUPFAM" id="SSF49584">
    <property type="entry name" value="Periplasmic chaperone C-domain"/>
    <property type="match status" value="1"/>
</dbReference>
<dbReference type="InterPro" id="IPR050643">
    <property type="entry name" value="Periplasmic_pilus_chap"/>
</dbReference>
<evidence type="ECO:0000256" key="3">
    <source>
        <dbReference type="ARBA" id="ARBA00022729"/>
    </source>
</evidence>
<feature type="signal peptide" evidence="6">
    <location>
        <begin position="1"/>
        <end position="23"/>
    </location>
</feature>
<evidence type="ECO:0000259" key="8">
    <source>
        <dbReference type="Pfam" id="PF02753"/>
    </source>
</evidence>
<dbReference type="RefSeq" id="WP_053009576.1">
    <property type="nucleotide sequence ID" value="NZ_CWJI01000004.1"/>
</dbReference>
<dbReference type="EMBL" id="CWJI01000004">
    <property type="protein sequence ID" value="CRY55223.1"/>
    <property type="molecule type" value="Genomic_DNA"/>
</dbReference>
<evidence type="ECO:0000256" key="6">
    <source>
        <dbReference type="SAM" id="SignalP"/>
    </source>
</evidence>
<dbReference type="PRINTS" id="PR00969">
    <property type="entry name" value="CHAPERONPILI"/>
</dbReference>
<evidence type="ECO:0000313" key="10">
    <source>
        <dbReference type="Proteomes" id="UP000043316"/>
    </source>
</evidence>
<dbReference type="PANTHER" id="PTHR30251:SF0">
    <property type="entry name" value="FIMBRIAL CHAPERONE PROTEIN ELFD-RELATED"/>
    <property type="match status" value="1"/>
</dbReference>
<gene>
    <name evidence="9" type="primary">focC_2</name>
    <name evidence="9" type="ORF">ERS008476_02205</name>
</gene>
<evidence type="ECO:0000256" key="5">
    <source>
        <dbReference type="ARBA" id="ARBA00023186"/>
    </source>
</evidence>
<dbReference type="GO" id="GO:0030288">
    <property type="term" value="C:outer membrane-bounded periplasmic space"/>
    <property type="evidence" value="ECO:0007669"/>
    <property type="project" value="InterPro"/>
</dbReference>
<dbReference type="GO" id="GO:0071555">
    <property type="term" value="P:cell wall organization"/>
    <property type="evidence" value="ECO:0007669"/>
    <property type="project" value="InterPro"/>
</dbReference>
<evidence type="ECO:0000256" key="4">
    <source>
        <dbReference type="ARBA" id="ARBA00022764"/>
    </source>
</evidence>
<keyword evidence="3 6" id="KW-0732">Signal</keyword>
<sequence length="238" mass="25208">MKFLFRTLSLIFVGLTASQTSQAGGFGISATRLIYPQGASSVSLTLRNTQPDAPYLVQTTVSASIDGNGVAPFLVTPPLFRLEPNSSNQIRISAKGGSLPSDRESVFYINARAIPGSVAGTGEDQQQSVGGEIKLGVANIIKLFYRPAGLAPTAANAHKNLQFTAVKEGLQVYNASPYFINFAGISFAGEALSLASPEASMIAPFSSHIFPTKVKQGEIRWRVINDLGGIDAFTKVVP</sequence>
<dbReference type="PANTHER" id="PTHR30251">
    <property type="entry name" value="PILUS ASSEMBLY CHAPERONE"/>
    <property type="match status" value="1"/>
</dbReference>
<keyword evidence="4" id="KW-0574">Periplasm</keyword>
<feature type="domain" description="Pili assembly chaperone C-terminal" evidence="8">
    <location>
        <begin position="172"/>
        <end position="231"/>
    </location>
</feature>
<accession>A0A0H5LVP4</accession>
<dbReference type="Gene3D" id="2.60.40.10">
    <property type="entry name" value="Immunoglobulins"/>
    <property type="match status" value="2"/>
</dbReference>
<evidence type="ECO:0000313" key="9">
    <source>
        <dbReference type="EMBL" id="CRY55223.1"/>
    </source>
</evidence>
<dbReference type="InterPro" id="IPR008962">
    <property type="entry name" value="PapD-like_sf"/>
</dbReference>
<evidence type="ECO:0000256" key="1">
    <source>
        <dbReference type="ARBA" id="ARBA00004418"/>
    </source>
</evidence>
<reference evidence="10" key="1">
    <citation type="submission" date="2015-03" db="EMBL/GenBank/DDBJ databases">
        <authorList>
            <consortium name="Pathogen Informatics"/>
        </authorList>
    </citation>
    <scope>NUCLEOTIDE SEQUENCE [LARGE SCALE GENOMIC DNA]</scope>
    <source>
        <strain evidence="10">R148</strain>
    </source>
</reference>
<feature type="chain" id="PRO_5005220385" evidence="6">
    <location>
        <begin position="24"/>
        <end position="238"/>
    </location>
</feature>
<feature type="domain" description="Pili assembly chaperone N-terminal" evidence="7">
    <location>
        <begin position="26"/>
        <end position="150"/>
    </location>
</feature>
<proteinExistence type="inferred from homology"/>
<dbReference type="InterPro" id="IPR001829">
    <property type="entry name" value="Pili_assmbl_chaperone_bac"/>
</dbReference>
<dbReference type="AlphaFoldDB" id="A0A0H5LVP4"/>